<organism evidence="3 4">
    <name type="scientific">Brevibacillus reuszeri</name>
    <dbReference type="NCBI Taxonomy" id="54915"/>
    <lineage>
        <taxon>Bacteria</taxon>
        <taxon>Bacillati</taxon>
        <taxon>Bacillota</taxon>
        <taxon>Bacilli</taxon>
        <taxon>Bacillales</taxon>
        <taxon>Paenibacillaceae</taxon>
        <taxon>Brevibacillus</taxon>
    </lineage>
</organism>
<dbReference type="PANTHER" id="PTHR43135">
    <property type="entry name" value="ALPHA-D-RIBOSE 1-METHYLPHOSPHONATE 5-TRIPHOSPHATE DIPHOSPHATASE"/>
    <property type="match status" value="1"/>
</dbReference>
<keyword evidence="5" id="KW-1185">Reference proteome</keyword>
<dbReference type="Gene3D" id="3.20.20.140">
    <property type="entry name" value="Metal-dependent hydrolases"/>
    <property type="match status" value="1"/>
</dbReference>
<dbReference type="OrthoDB" id="9797498at2"/>
<evidence type="ECO:0000313" key="2">
    <source>
        <dbReference type="EMBL" id="GED68185.1"/>
    </source>
</evidence>
<name>A0A0K9YXN7_9BACL</name>
<keyword evidence="3" id="KW-0378">Hydrolase</keyword>
<dbReference type="Gene3D" id="2.30.40.10">
    <property type="entry name" value="Urease, subunit C, domain 1"/>
    <property type="match status" value="1"/>
</dbReference>
<dbReference type="InterPro" id="IPR051781">
    <property type="entry name" value="Metallo-dep_Hydrolase"/>
</dbReference>
<evidence type="ECO:0000313" key="3">
    <source>
        <dbReference type="EMBL" id="KNB73426.1"/>
    </source>
</evidence>
<comment type="caution">
    <text evidence="3">The sequence shown here is derived from an EMBL/GenBank/DDBJ whole genome shotgun (WGS) entry which is preliminary data.</text>
</comment>
<reference evidence="3" key="2">
    <citation type="submission" date="2015-07" db="EMBL/GenBank/DDBJ databases">
        <title>MeaNS - Measles Nucleotide Surveillance Program.</title>
        <authorList>
            <person name="Tran T."/>
            <person name="Druce J."/>
        </authorList>
    </citation>
    <scope>NUCLEOTIDE SEQUENCE</scope>
    <source>
        <strain evidence="3">DSM 9887</strain>
    </source>
</reference>
<dbReference type="InterPro" id="IPR006680">
    <property type="entry name" value="Amidohydro-rel"/>
</dbReference>
<proteinExistence type="predicted"/>
<reference evidence="2 5" key="3">
    <citation type="submission" date="2019-06" db="EMBL/GenBank/DDBJ databases">
        <title>Whole genome shotgun sequence of Brevibacillus reuszeri NBRC 15719.</title>
        <authorList>
            <person name="Hosoyama A."/>
            <person name="Uohara A."/>
            <person name="Ohji S."/>
            <person name="Ichikawa N."/>
        </authorList>
    </citation>
    <scope>NUCLEOTIDE SEQUENCE [LARGE SCALE GENOMIC DNA]</scope>
    <source>
        <strain evidence="2 5">NBRC 15719</strain>
    </source>
</reference>
<dbReference type="InterPro" id="IPR032466">
    <property type="entry name" value="Metal_Hydrolase"/>
</dbReference>
<dbReference type="RefSeq" id="WP_049737425.1">
    <property type="nucleotide sequence ID" value="NZ_BJON01000008.1"/>
</dbReference>
<dbReference type="Proteomes" id="UP000319578">
    <property type="component" value="Unassembled WGS sequence"/>
</dbReference>
<dbReference type="InterPro" id="IPR057744">
    <property type="entry name" value="OTAase-like"/>
</dbReference>
<protein>
    <submittedName>
        <fullName evidence="3">Amidohydrolase</fullName>
    </submittedName>
    <submittedName>
        <fullName evidence="2">Xaa-Pro dipeptidase</fullName>
    </submittedName>
</protein>
<evidence type="ECO:0000313" key="5">
    <source>
        <dbReference type="Proteomes" id="UP000319578"/>
    </source>
</evidence>
<feature type="domain" description="Amidohydrolase-related" evidence="1">
    <location>
        <begin position="56"/>
        <end position="391"/>
    </location>
</feature>
<dbReference type="SUPFAM" id="SSF51556">
    <property type="entry name" value="Metallo-dependent hydrolases"/>
    <property type="match status" value="1"/>
</dbReference>
<dbReference type="Proteomes" id="UP000036834">
    <property type="component" value="Unassembled WGS sequence"/>
</dbReference>
<sequence length="411" mass="45365">MKQFVADRVIIGDGEQIIDQGAVVVDEQGKIVSIGLQGELLHIFPQAEVIRYDGCTILPGLIDLHVHIGYWWSKPDVAQYNDGMIALMAAKNLQEALSLGVTTIRDVAGPDGLCRTLKTAWKKKYITSPRIFDVNQGIIMTGGHGWQLKGGMREANGPWEVRTAIREQVKAGADWIKLMTSDRTPTPEFTQEELDAAVDESHRLGKPCCVHASLQPAIQMAIDAGFDTIEHATFMTVEQAKQMAKKDIVWVPTMITFFQIANYCRKSLEQAQKTESFVHEHLKQQAVFFIESQKAYSENFARLMETGVKIATGTDIVLEGFPITPVADEIGLMVELGMKPIKAIQAGTQNAAEVLGQGQRFGTLQPGCHADLIVVKGNPLDDITALKSVMEVFQEGVSVFSKGRRDNQSRE</sequence>
<dbReference type="SUPFAM" id="SSF51338">
    <property type="entry name" value="Composite domain of metallo-dependent hydrolases"/>
    <property type="match status" value="1"/>
</dbReference>
<dbReference type="EMBL" id="LGIQ01000005">
    <property type="protein sequence ID" value="KNB73426.1"/>
    <property type="molecule type" value="Genomic_DNA"/>
</dbReference>
<dbReference type="CDD" id="cd01299">
    <property type="entry name" value="Met_dep_hydrolase_A"/>
    <property type="match status" value="1"/>
</dbReference>
<accession>A0A0K9YXN7</accession>
<evidence type="ECO:0000313" key="4">
    <source>
        <dbReference type="Proteomes" id="UP000036834"/>
    </source>
</evidence>
<dbReference type="Pfam" id="PF01979">
    <property type="entry name" value="Amidohydro_1"/>
    <property type="match status" value="1"/>
</dbReference>
<dbReference type="PANTHER" id="PTHR43135:SF3">
    <property type="entry name" value="ALPHA-D-RIBOSE 1-METHYLPHOSPHONATE 5-TRIPHOSPHATE DIPHOSPHATASE"/>
    <property type="match status" value="1"/>
</dbReference>
<dbReference type="STRING" id="54915.ADS79_05590"/>
<dbReference type="AlphaFoldDB" id="A0A0K9YXN7"/>
<dbReference type="GO" id="GO:0016810">
    <property type="term" value="F:hydrolase activity, acting on carbon-nitrogen (but not peptide) bonds"/>
    <property type="evidence" value="ECO:0007669"/>
    <property type="project" value="InterPro"/>
</dbReference>
<dbReference type="PATRIC" id="fig|54915.3.peg.6530"/>
<reference evidence="4" key="1">
    <citation type="submission" date="2015-07" db="EMBL/GenBank/DDBJ databases">
        <title>Genome sequencing project for genomic taxonomy and phylogenomics of Bacillus-like bacteria.</title>
        <authorList>
            <person name="Liu B."/>
            <person name="Wang J."/>
            <person name="Zhu Y."/>
            <person name="Liu G."/>
            <person name="Chen Q."/>
            <person name="Chen Z."/>
            <person name="Lan J."/>
            <person name="Che J."/>
            <person name="Ge C."/>
            <person name="Shi H."/>
            <person name="Pan Z."/>
            <person name="Liu X."/>
        </authorList>
    </citation>
    <scope>NUCLEOTIDE SEQUENCE [LARGE SCALE GENOMIC DNA]</scope>
    <source>
        <strain evidence="4">DSM 9887</strain>
    </source>
</reference>
<dbReference type="EMBL" id="BJON01000008">
    <property type="protein sequence ID" value="GED68185.1"/>
    <property type="molecule type" value="Genomic_DNA"/>
</dbReference>
<gene>
    <name evidence="3" type="ORF">ADS79_05590</name>
    <name evidence="2" type="ORF">BRE01_18870</name>
</gene>
<evidence type="ECO:0000259" key="1">
    <source>
        <dbReference type="Pfam" id="PF01979"/>
    </source>
</evidence>
<dbReference type="InterPro" id="IPR011059">
    <property type="entry name" value="Metal-dep_hydrolase_composite"/>
</dbReference>